<name>A0ABS7QNY4_9ACTN</name>
<keyword evidence="2" id="KW-1133">Transmembrane helix</keyword>
<keyword evidence="4" id="KW-1185">Reference proteome</keyword>
<accession>A0ABS7QNY4</accession>
<dbReference type="Proteomes" id="UP001198565">
    <property type="component" value="Unassembled WGS sequence"/>
</dbReference>
<evidence type="ECO:0000256" key="2">
    <source>
        <dbReference type="SAM" id="Phobius"/>
    </source>
</evidence>
<evidence type="ECO:0000313" key="3">
    <source>
        <dbReference type="EMBL" id="MBY8884888.1"/>
    </source>
</evidence>
<evidence type="ECO:0000256" key="1">
    <source>
        <dbReference type="SAM" id="MobiDB-lite"/>
    </source>
</evidence>
<keyword evidence="2" id="KW-0472">Membrane</keyword>
<reference evidence="3 4" key="1">
    <citation type="submission" date="2021-08" db="EMBL/GenBank/DDBJ databases">
        <title>Streptomyces sp. PTM05 isolated from lichen.</title>
        <authorList>
            <person name="Somphong A."/>
            <person name="Phongsopitanun W."/>
            <person name="Tanasupawat S."/>
        </authorList>
    </citation>
    <scope>NUCLEOTIDE SEQUENCE [LARGE SCALE GENOMIC DNA]</scope>
    <source>
        <strain evidence="3 4">Ptm05</strain>
    </source>
</reference>
<feature type="region of interest" description="Disordered" evidence="1">
    <location>
        <begin position="1"/>
        <end position="23"/>
    </location>
</feature>
<evidence type="ECO:0000313" key="4">
    <source>
        <dbReference type="Proteomes" id="UP001198565"/>
    </source>
</evidence>
<protein>
    <submittedName>
        <fullName evidence="3">Uncharacterized protein</fullName>
    </submittedName>
</protein>
<dbReference type="RefSeq" id="WP_222975709.1">
    <property type="nucleotide sequence ID" value="NZ_JAINVZ010000004.1"/>
</dbReference>
<dbReference type="EMBL" id="JAINVZ010000004">
    <property type="protein sequence ID" value="MBY8884888.1"/>
    <property type="molecule type" value="Genomic_DNA"/>
</dbReference>
<sequence>MRARGRRPYDWTPLAERDPVPGDPAALRDEVTHMRRLASTLRDQARELKAIGAEDGLKGQYADALRGGARELECHLRQTAERYEHVQGHLASWADELEDFQSESATILRRAQDTAAPRRSGDDDALKPYRDALTRLTALRDERASHYAGRIKRACKDVIKDSPWESFEDAADAVFDNEWSQKFFELASWVVTVVGVVALFVTPAGWVVDLALGITFALAAKDVLALAVGEGSWFDIGMDTLGFLTMGTGKVAFGMLKGIQTATGAAAEAVAEERAAAESLHESRGVLDRTYRITNRRGSSGAAKAEARRVRAGALARARQAGLAARQAERSRELLEATPREAFAFGGDREAASACKNITRLREEYAQSPEVQKASAHMEGWRSTFNAGWRVGMASDGIDKTLGHSDALPMKPSFGPYDDFKDQFTSTVGTGW</sequence>
<proteinExistence type="predicted"/>
<organism evidence="3 4">
    <name type="scientific">Streptantibioticus parmotrematis</name>
    <dbReference type="NCBI Taxonomy" id="2873249"/>
    <lineage>
        <taxon>Bacteria</taxon>
        <taxon>Bacillati</taxon>
        <taxon>Actinomycetota</taxon>
        <taxon>Actinomycetes</taxon>
        <taxon>Kitasatosporales</taxon>
        <taxon>Streptomycetaceae</taxon>
        <taxon>Streptantibioticus</taxon>
    </lineage>
</organism>
<gene>
    <name evidence="3" type="ORF">K7472_08505</name>
</gene>
<keyword evidence="2" id="KW-0812">Transmembrane</keyword>
<comment type="caution">
    <text evidence="3">The sequence shown here is derived from an EMBL/GenBank/DDBJ whole genome shotgun (WGS) entry which is preliminary data.</text>
</comment>
<feature type="transmembrane region" description="Helical" evidence="2">
    <location>
        <begin position="186"/>
        <end position="208"/>
    </location>
</feature>